<name>A0A5B9W097_9BACT</name>
<dbReference type="Proteomes" id="UP000324233">
    <property type="component" value="Chromosome"/>
</dbReference>
<dbReference type="EMBL" id="CP042997">
    <property type="protein sequence ID" value="QEH33701.1"/>
    <property type="molecule type" value="Genomic_DNA"/>
</dbReference>
<gene>
    <name evidence="1" type="ORF">OJF2_22070</name>
</gene>
<accession>A0A5B9W097</accession>
<dbReference type="KEGG" id="agv:OJF2_22070"/>
<dbReference type="OrthoDB" id="282344at2"/>
<organism evidence="1 2">
    <name type="scientific">Aquisphaera giovannonii</name>
    <dbReference type="NCBI Taxonomy" id="406548"/>
    <lineage>
        <taxon>Bacteria</taxon>
        <taxon>Pseudomonadati</taxon>
        <taxon>Planctomycetota</taxon>
        <taxon>Planctomycetia</taxon>
        <taxon>Isosphaerales</taxon>
        <taxon>Isosphaeraceae</taxon>
        <taxon>Aquisphaera</taxon>
    </lineage>
</organism>
<proteinExistence type="predicted"/>
<reference evidence="1 2" key="1">
    <citation type="submission" date="2019-08" db="EMBL/GenBank/DDBJ databases">
        <title>Deep-cultivation of Planctomycetes and their phenomic and genomic characterization uncovers novel biology.</title>
        <authorList>
            <person name="Wiegand S."/>
            <person name="Jogler M."/>
            <person name="Boedeker C."/>
            <person name="Pinto D."/>
            <person name="Vollmers J."/>
            <person name="Rivas-Marin E."/>
            <person name="Kohn T."/>
            <person name="Peeters S.H."/>
            <person name="Heuer A."/>
            <person name="Rast P."/>
            <person name="Oberbeckmann S."/>
            <person name="Bunk B."/>
            <person name="Jeske O."/>
            <person name="Meyerdierks A."/>
            <person name="Storesund J.E."/>
            <person name="Kallscheuer N."/>
            <person name="Luecker S."/>
            <person name="Lage O.M."/>
            <person name="Pohl T."/>
            <person name="Merkel B.J."/>
            <person name="Hornburger P."/>
            <person name="Mueller R.-W."/>
            <person name="Bruemmer F."/>
            <person name="Labrenz M."/>
            <person name="Spormann A.M."/>
            <person name="Op den Camp H."/>
            <person name="Overmann J."/>
            <person name="Amann R."/>
            <person name="Jetten M.S.M."/>
            <person name="Mascher T."/>
            <person name="Medema M.H."/>
            <person name="Devos D.P."/>
            <person name="Kaster A.-K."/>
            <person name="Ovreas L."/>
            <person name="Rohde M."/>
            <person name="Galperin M.Y."/>
            <person name="Jogler C."/>
        </authorList>
    </citation>
    <scope>NUCLEOTIDE SEQUENCE [LARGE SCALE GENOMIC DNA]</scope>
    <source>
        <strain evidence="1 2">OJF2</strain>
    </source>
</reference>
<evidence type="ECO:0000313" key="1">
    <source>
        <dbReference type="EMBL" id="QEH33701.1"/>
    </source>
</evidence>
<keyword evidence="2" id="KW-1185">Reference proteome</keyword>
<dbReference type="AlphaFoldDB" id="A0A5B9W097"/>
<evidence type="ECO:0000313" key="2">
    <source>
        <dbReference type="Proteomes" id="UP000324233"/>
    </source>
</evidence>
<sequence length="107" mass="12195">MQTREETGIRPLESAEDLFETRLEAVGFIFHGNLPVAKGKGSSSAGTNLLHFARCAKLEKTGEGETKIWFRSVRVAHKHLDELLGAKKWKWCKLCEKEITQRVLDER</sequence>
<protein>
    <submittedName>
        <fullName evidence="1">Uncharacterized protein</fullName>
    </submittedName>
</protein>
<dbReference type="RefSeq" id="WP_148593714.1">
    <property type="nucleotide sequence ID" value="NZ_CP042997.1"/>
</dbReference>